<evidence type="ECO:0000313" key="7">
    <source>
        <dbReference type="EMBL" id="AVE17637.1"/>
    </source>
</evidence>
<evidence type="ECO:0000256" key="2">
    <source>
        <dbReference type="ARBA" id="ARBA00023125"/>
    </source>
</evidence>
<dbReference type="PANTHER" id="PTHR30461">
    <property type="entry name" value="DNA-INVERTASE FROM LAMBDOID PROPHAGE"/>
    <property type="match status" value="1"/>
</dbReference>
<dbReference type="SUPFAM" id="SSF53041">
    <property type="entry name" value="Resolvase-like"/>
    <property type="match status" value="1"/>
</dbReference>
<evidence type="ECO:0000259" key="6">
    <source>
        <dbReference type="PROSITE" id="PS51736"/>
    </source>
</evidence>
<evidence type="ECO:0000256" key="3">
    <source>
        <dbReference type="ARBA" id="ARBA00023172"/>
    </source>
</evidence>
<gene>
    <name evidence="7" type="primary">resD</name>
</gene>
<feature type="active site" description="O-(5'-phospho-DNA)-serine intermediate" evidence="4 5">
    <location>
        <position position="23"/>
    </location>
</feature>
<reference evidence="7" key="1">
    <citation type="submission" date="2017-06" db="EMBL/GenBank/DDBJ databases">
        <title>Complete sequence of p13190-KPC.</title>
        <authorList>
            <person name="Fang H."/>
            <person name="Feng J."/>
            <person name="Zhang D."/>
            <person name="Zhan Z."/>
            <person name="Jiang X."/>
            <person name="Yin Z."/>
            <person name="Liang Q."/>
            <person name="Liang L."/>
            <person name="Zhao Y."/>
            <person name="Shi L."/>
        </authorList>
    </citation>
    <scope>NUCLEOTIDE SEQUENCE</scope>
    <source>
        <strain evidence="7">30860</strain>
        <plasmid evidence="7">p30860-NR</plasmid>
    </source>
</reference>
<keyword evidence="3" id="KW-0233">DNA recombination</keyword>
<protein>
    <submittedName>
        <fullName evidence="7">Resolvase</fullName>
    </submittedName>
</protein>
<dbReference type="InterPro" id="IPR050639">
    <property type="entry name" value="SSR_resolvase"/>
</dbReference>
<sequence length="221" mass="25440">MNWFDIVTHTVPQSFVRAYLRASTSEQDASRALAAIDSFADERGLNICNYYIENESGSRLDRPELFRLLNDCRQNDILLIEDVDRLSRLTGEDWNSLKKLIRQKDIRVMAINVPTTWIASASHDFDSRMFAAINDMLLDMLAAVARRDYEQRRERQRQGINKAQKEGKYKGRQVNQARYDAINRLLDSGSSWSQVQKIMACSRGTISSAVKSREDKRALSK</sequence>
<dbReference type="GO" id="GO:0000150">
    <property type="term" value="F:DNA strand exchange activity"/>
    <property type="evidence" value="ECO:0007669"/>
    <property type="project" value="InterPro"/>
</dbReference>
<keyword evidence="1" id="KW-0229">DNA integration</keyword>
<evidence type="ECO:0000256" key="5">
    <source>
        <dbReference type="PROSITE-ProRule" id="PRU10137"/>
    </source>
</evidence>
<proteinExistence type="predicted"/>
<dbReference type="SMART" id="SM00857">
    <property type="entry name" value="Resolvase"/>
    <property type="match status" value="1"/>
</dbReference>
<geneLocation type="plasmid" evidence="7">
    <name>p30860-NR</name>
</geneLocation>
<dbReference type="CDD" id="cd03767">
    <property type="entry name" value="SR_Res_par"/>
    <property type="match status" value="1"/>
</dbReference>
<dbReference type="InterPro" id="IPR006118">
    <property type="entry name" value="Recombinase_CS"/>
</dbReference>
<dbReference type="PROSITE" id="PS51736">
    <property type="entry name" value="RECOMBINASES_3"/>
    <property type="match status" value="1"/>
</dbReference>
<evidence type="ECO:0000256" key="4">
    <source>
        <dbReference type="PIRSR" id="PIRSR606118-50"/>
    </source>
</evidence>
<dbReference type="AlphaFoldDB" id="A0A2L1K6F2"/>
<name>A0A2L1K6F2_ENTCL</name>
<dbReference type="InterPro" id="IPR006119">
    <property type="entry name" value="Resolv_N"/>
</dbReference>
<dbReference type="GO" id="GO:0015074">
    <property type="term" value="P:DNA integration"/>
    <property type="evidence" value="ECO:0007669"/>
    <property type="project" value="UniProtKB-KW"/>
</dbReference>
<dbReference type="GO" id="GO:0003677">
    <property type="term" value="F:DNA binding"/>
    <property type="evidence" value="ECO:0007669"/>
    <property type="project" value="UniProtKB-KW"/>
</dbReference>
<organism evidence="7">
    <name type="scientific">Enterobacter cloacae</name>
    <dbReference type="NCBI Taxonomy" id="550"/>
    <lineage>
        <taxon>Bacteria</taxon>
        <taxon>Pseudomonadati</taxon>
        <taxon>Pseudomonadota</taxon>
        <taxon>Gammaproteobacteria</taxon>
        <taxon>Enterobacterales</taxon>
        <taxon>Enterobacteriaceae</taxon>
        <taxon>Enterobacter</taxon>
        <taxon>Enterobacter cloacae complex</taxon>
    </lineage>
</organism>
<accession>A0A2L1K6F2</accession>
<keyword evidence="2" id="KW-0238">DNA-binding</keyword>
<dbReference type="PANTHER" id="PTHR30461:SF25">
    <property type="entry name" value="RESOLVASE-RELATED"/>
    <property type="match status" value="1"/>
</dbReference>
<dbReference type="PROSITE" id="PS00397">
    <property type="entry name" value="RECOMBINASES_1"/>
    <property type="match status" value="1"/>
</dbReference>
<evidence type="ECO:0000256" key="1">
    <source>
        <dbReference type="ARBA" id="ARBA00022908"/>
    </source>
</evidence>
<dbReference type="Gene3D" id="3.40.50.1390">
    <property type="entry name" value="Resolvase, N-terminal catalytic domain"/>
    <property type="match status" value="1"/>
</dbReference>
<feature type="domain" description="Resolvase/invertase-type recombinase catalytic" evidence="6">
    <location>
        <begin position="15"/>
        <end position="167"/>
    </location>
</feature>
<dbReference type="Pfam" id="PF00239">
    <property type="entry name" value="Resolvase"/>
    <property type="match status" value="1"/>
</dbReference>
<dbReference type="InterPro" id="IPR036162">
    <property type="entry name" value="Resolvase-like_N_sf"/>
</dbReference>
<keyword evidence="7" id="KW-0614">Plasmid</keyword>
<dbReference type="EMBL" id="MF344556">
    <property type="protein sequence ID" value="AVE17637.1"/>
    <property type="molecule type" value="Genomic_DNA"/>
</dbReference>